<keyword evidence="2" id="KW-0067">ATP-binding</keyword>
<protein>
    <recommendedName>
        <fullName evidence="3">KaiC-like domain-containing protein</fullName>
    </recommendedName>
</protein>
<dbReference type="Pfam" id="PF06745">
    <property type="entry name" value="ATPase"/>
    <property type="match status" value="1"/>
</dbReference>
<proteinExistence type="predicted"/>
<gene>
    <name evidence="4" type="ORF">METZ01_LOCUS342856</name>
</gene>
<name>A0A382QYN0_9ZZZZ</name>
<sequence length="150" mass="16410">WLGMTKSTFELSDIDAMVKAITDIVNTIGVTRLVIDSVTTLCYKIPSEQLIRDFLFKLGKALSTLGCTALLVSEITSSGAKAYWSSFGVEEAILDGIIVLGDVERMGHLLRFVQVVKMRGTSHARAKYALELTPKGVMLTPMLKWGAVND</sequence>
<reference evidence="4" key="1">
    <citation type="submission" date="2018-05" db="EMBL/GenBank/DDBJ databases">
        <authorList>
            <person name="Lanie J.A."/>
            <person name="Ng W.-L."/>
            <person name="Kazmierczak K.M."/>
            <person name="Andrzejewski T.M."/>
            <person name="Davidsen T.M."/>
            <person name="Wayne K.J."/>
            <person name="Tettelin H."/>
            <person name="Glass J.I."/>
            <person name="Rusch D."/>
            <person name="Podicherti R."/>
            <person name="Tsui H.-C.T."/>
            <person name="Winkler M.E."/>
        </authorList>
    </citation>
    <scope>NUCLEOTIDE SEQUENCE</scope>
</reference>
<feature type="domain" description="KaiC-like" evidence="3">
    <location>
        <begin position="12"/>
        <end position="141"/>
    </location>
</feature>
<dbReference type="InterPro" id="IPR027417">
    <property type="entry name" value="P-loop_NTPase"/>
</dbReference>
<organism evidence="4">
    <name type="scientific">marine metagenome</name>
    <dbReference type="NCBI Taxonomy" id="408172"/>
    <lineage>
        <taxon>unclassified sequences</taxon>
        <taxon>metagenomes</taxon>
        <taxon>ecological metagenomes</taxon>
    </lineage>
</organism>
<dbReference type="SUPFAM" id="SSF52540">
    <property type="entry name" value="P-loop containing nucleoside triphosphate hydrolases"/>
    <property type="match status" value="1"/>
</dbReference>
<keyword evidence="1" id="KW-0547">Nucleotide-binding</keyword>
<accession>A0A382QYN0</accession>
<dbReference type="PANTHER" id="PTHR43637:SF2">
    <property type="entry name" value="PROTEIN GVPD 1"/>
    <property type="match status" value="1"/>
</dbReference>
<dbReference type="InterPro" id="IPR014774">
    <property type="entry name" value="KaiC-like_dom"/>
</dbReference>
<dbReference type="EMBL" id="UINC01117525">
    <property type="protein sequence ID" value="SVC90002.1"/>
    <property type="molecule type" value="Genomic_DNA"/>
</dbReference>
<evidence type="ECO:0000313" key="4">
    <source>
        <dbReference type="EMBL" id="SVC90002.1"/>
    </source>
</evidence>
<dbReference type="GO" id="GO:0005524">
    <property type="term" value="F:ATP binding"/>
    <property type="evidence" value="ECO:0007669"/>
    <property type="project" value="UniProtKB-KW"/>
</dbReference>
<evidence type="ECO:0000256" key="1">
    <source>
        <dbReference type="ARBA" id="ARBA00022741"/>
    </source>
</evidence>
<dbReference type="PANTHER" id="PTHR43637">
    <property type="entry name" value="UPF0273 PROTEIN TM_0370"/>
    <property type="match status" value="1"/>
</dbReference>
<dbReference type="AlphaFoldDB" id="A0A382QYN0"/>
<dbReference type="Gene3D" id="3.40.50.300">
    <property type="entry name" value="P-loop containing nucleotide triphosphate hydrolases"/>
    <property type="match status" value="1"/>
</dbReference>
<feature type="non-terminal residue" evidence="4">
    <location>
        <position position="1"/>
    </location>
</feature>
<evidence type="ECO:0000259" key="3">
    <source>
        <dbReference type="Pfam" id="PF06745"/>
    </source>
</evidence>
<evidence type="ECO:0000256" key="2">
    <source>
        <dbReference type="ARBA" id="ARBA00022840"/>
    </source>
</evidence>